<comment type="caution">
    <text evidence="1">The sequence shown here is derived from an EMBL/GenBank/DDBJ whole genome shotgun (WGS) entry which is preliminary data.</text>
</comment>
<reference evidence="1 2" key="1">
    <citation type="submission" date="2023-07" db="EMBL/GenBank/DDBJ databases">
        <title>Sorghum-associated microbial communities from plants grown in Nebraska, USA.</title>
        <authorList>
            <person name="Schachtman D."/>
        </authorList>
    </citation>
    <scope>NUCLEOTIDE SEQUENCE [LARGE SCALE GENOMIC DNA]</scope>
    <source>
        <strain evidence="1 2">4256</strain>
    </source>
</reference>
<dbReference type="EMBL" id="JAVDWV010000003">
    <property type="protein sequence ID" value="MDR7154107.1"/>
    <property type="molecule type" value="Genomic_DNA"/>
</dbReference>
<protein>
    <submittedName>
        <fullName evidence="1">Uncharacterized protein</fullName>
    </submittedName>
</protein>
<dbReference type="RefSeq" id="WP_310222204.1">
    <property type="nucleotide sequence ID" value="NZ_JAVDWV010000003.1"/>
</dbReference>
<evidence type="ECO:0000313" key="1">
    <source>
        <dbReference type="EMBL" id="MDR7154107.1"/>
    </source>
</evidence>
<accession>A0ABU1WXS1</accession>
<gene>
    <name evidence="1" type="ORF">J2W40_000910</name>
</gene>
<sequence length="115" mass="12513">MPDYNPMLARRVVTDIGRTHNAIDGALKKLSMLTTDVLEAFGDAQLNDAMTQPVLEDIANGFSTIVAGRGAFVSAHQKLIEMKMESNLRKVEIGCSIGPICPLPFVEEAQLREVA</sequence>
<keyword evidence="2" id="KW-1185">Reference proteome</keyword>
<name>A0ABU1WXS1_SPHXE</name>
<proteinExistence type="predicted"/>
<organism evidence="1 2">
    <name type="scientific">Sphingobium xenophagum</name>
    <dbReference type="NCBI Taxonomy" id="121428"/>
    <lineage>
        <taxon>Bacteria</taxon>
        <taxon>Pseudomonadati</taxon>
        <taxon>Pseudomonadota</taxon>
        <taxon>Alphaproteobacteria</taxon>
        <taxon>Sphingomonadales</taxon>
        <taxon>Sphingomonadaceae</taxon>
        <taxon>Sphingobium</taxon>
    </lineage>
</organism>
<evidence type="ECO:0000313" key="2">
    <source>
        <dbReference type="Proteomes" id="UP001267638"/>
    </source>
</evidence>
<dbReference type="Proteomes" id="UP001267638">
    <property type="component" value="Unassembled WGS sequence"/>
</dbReference>